<evidence type="ECO:0000259" key="1">
    <source>
        <dbReference type="Pfam" id="PF01464"/>
    </source>
</evidence>
<name>A0ABS1JU53_9BURK</name>
<dbReference type="InterPro" id="IPR023346">
    <property type="entry name" value="Lysozyme-like_dom_sf"/>
</dbReference>
<reference evidence="2 3" key="1">
    <citation type="journal article" date="2017" name="Int. J. Syst. Evol. Microbiol.">
        <title>Ramlibacter alkalitolerans sp. nov., alkali-tolerant bacterium isolated from soil of ginseng.</title>
        <authorList>
            <person name="Lee D.H."/>
            <person name="Cha C.J."/>
        </authorList>
    </citation>
    <scope>NUCLEOTIDE SEQUENCE [LARGE SCALE GENOMIC DNA]</scope>
    <source>
        <strain evidence="2 3">KACC 19305</strain>
    </source>
</reference>
<feature type="domain" description="Transglycosylase SLT" evidence="1">
    <location>
        <begin position="4"/>
        <end position="136"/>
    </location>
</feature>
<comment type="caution">
    <text evidence="2">The sequence shown here is derived from an EMBL/GenBank/DDBJ whole genome shotgun (WGS) entry which is preliminary data.</text>
</comment>
<proteinExistence type="predicted"/>
<gene>
    <name evidence="2" type="ORF">JI746_22065</name>
</gene>
<dbReference type="Gene3D" id="1.10.530.10">
    <property type="match status" value="1"/>
</dbReference>
<dbReference type="Pfam" id="PF01464">
    <property type="entry name" value="SLT"/>
    <property type="match status" value="1"/>
</dbReference>
<dbReference type="CDD" id="cd16892">
    <property type="entry name" value="LT_VirB1-like"/>
    <property type="match status" value="1"/>
</dbReference>
<keyword evidence="3" id="KW-1185">Reference proteome</keyword>
<dbReference type="RefSeq" id="WP_201692439.1">
    <property type="nucleotide sequence ID" value="NZ_JAEQND010000013.1"/>
</dbReference>
<dbReference type="Proteomes" id="UP000622707">
    <property type="component" value="Unassembled WGS sequence"/>
</dbReference>
<evidence type="ECO:0000313" key="2">
    <source>
        <dbReference type="EMBL" id="MBL0427808.1"/>
    </source>
</evidence>
<dbReference type="EMBL" id="JAEQND010000013">
    <property type="protein sequence ID" value="MBL0427808.1"/>
    <property type="molecule type" value="Genomic_DNA"/>
</dbReference>
<sequence>MMQQCAPDVGTQTLAAIMRVESNGNPFSILDNGPAHLPYSQRKKYLKTYAPKSKPEAIAVAKYLLQHGRLLDLGLMQINSRNVERLGLTLEQVFDPCMNIKTGAHILKENYAVAKAQFGDGQKALRHALSMYNTGSLYAGAEYVDKIVRAAGVKDGSSILNSGGTRKYAAAASVPATQPRTGFAQRATVTGVNPYTAPATVQWK</sequence>
<accession>A0ABS1JU53</accession>
<protein>
    <submittedName>
        <fullName evidence="2">Lytic transglycosylase domain-containing protein</fullName>
    </submittedName>
</protein>
<dbReference type="SUPFAM" id="SSF53955">
    <property type="entry name" value="Lysozyme-like"/>
    <property type="match status" value="1"/>
</dbReference>
<dbReference type="InterPro" id="IPR008258">
    <property type="entry name" value="Transglycosylase_SLT_dom_1"/>
</dbReference>
<organism evidence="2 3">
    <name type="scientific">Ramlibacter alkalitolerans</name>
    <dbReference type="NCBI Taxonomy" id="2039631"/>
    <lineage>
        <taxon>Bacteria</taxon>
        <taxon>Pseudomonadati</taxon>
        <taxon>Pseudomonadota</taxon>
        <taxon>Betaproteobacteria</taxon>
        <taxon>Burkholderiales</taxon>
        <taxon>Comamonadaceae</taxon>
        <taxon>Ramlibacter</taxon>
    </lineage>
</organism>
<evidence type="ECO:0000313" key="3">
    <source>
        <dbReference type="Proteomes" id="UP000622707"/>
    </source>
</evidence>